<evidence type="ECO:0000256" key="5">
    <source>
        <dbReference type="ARBA" id="ARBA00023235"/>
    </source>
</evidence>
<comment type="caution">
    <text evidence="10">The sequence shown here is derived from an EMBL/GenBank/DDBJ whole genome shotgun (WGS) entry which is preliminary data.</text>
</comment>
<dbReference type="EMBL" id="JBBKZS010000058">
    <property type="protein sequence ID" value="MEJ8860074.1"/>
    <property type="molecule type" value="Genomic_DNA"/>
</dbReference>
<evidence type="ECO:0000256" key="7">
    <source>
        <dbReference type="ARBA" id="ARBA00034808"/>
    </source>
</evidence>
<evidence type="ECO:0000256" key="6">
    <source>
        <dbReference type="ARBA" id="ARBA00034617"/>
    </source>
</evidence>
<evidence type="ECO:0000256" key="2">
    <source>
        <dbReference type="ARBA" id="ARBA00022741"/>
    </source>
</evidence>
<keyword evidence="2" id="KW-0547">Nucleotide-binding</keyword>
<evidence type="ECO:0000313" key="10">
    <source>
        <dbReference type="EMBL" id="MEJ8860074.1"/>
    </source>
</evidence>
<comment type="similarity">
    <text evidence="1">Belongs to the helicase family. RecQ subfamily.</text>
</comment>
<organism evidence="10 11">
    <name type="scientific">Variovorax robiniae</name>
    <dbReference type="NCBI Taxonomy" id="1836199"/>
    <lineage>
        <taxon>Bacteria</taxon>
        <taxon>Pseudomonadati</taxon>
        <taxon>Pseudomonadota</taxon>
        <taxon>Betaproteobacteria</taxon>
        <taxon>Burkholderiales</taxon>
        <taxon>Comamonadaceae</taxon>
        <taxon>Variovorax</taxon>
    </lineage>
</organism>
<dbReference type="Pfam" id="PF00270">
    <property type="entry name" value="DEAD"/>
    <property type="match status" value="1"/>
</dbReference>
<feature type="domain" description="Helicase C-terminal" evidence="9">
    <location>
        <begin position="367"/>
        <end position="519"/>
    </location>
</feature>
<dbReference type="Gene3D" id="3.40.50.300">
    <property type="entry name" value="P-loop containing nucleotide triphosphate hydrolases"/>
    <property type="match status" value="2"/>
</dbReference>
<dbReference type="InterPro" id="IPR014001">
    <property type="entry name" value="Helicase_ATP-bd"/>
</dbReference>
<keyword evidence="4" id="KW-0238">DNA-binding</keyword>
<evidence type="ECO:0000259" key="9">
    <source>
        <dbReference type="PROSITE" id="PS51194"/>
    </source>
</evidence>
<keyword evidence="5" id="KW-0413">Isomerase</keyword>
<dbReference type="Pfam" id="PF00271">
    <property type="entry name" value="Helicase_C"/>
    <property type="match status" value="1"/>
</dbReference>
<dbReference type="PANTHER" id="PTHR13710:SF105">
    <property type="entry name" value="ATP-DEPENDENT DNA HELICASE Q1"/>
    <property type="match status" value="1"/>
</dbReference>
<evidence type="ECO:0000256" key="4">
    <source>
        <dbReference type="ARBA" id="ARBA00023125"/>
    </source>
</evidence>
<evidence type="ECO:0000313" key="11">
    <source>
        <dbReference type="Proteomes" id="UP001367030"/>
    </source>
</evidence>
<sequence length="844" mass="93875">MDQPLRQDRHWMDVPAEGASELQLRLKAVWDAMQSGPKGARHVDLFALVRHWGLWRSALGDDRWWPMPFVAPWPDAEAWREAGFDAYESAMALEVRAQPVLLPWLGAQADLLSDAFKGLPSRRDLTVRADPVVQRRLGVTSYTGMGQREALRALIQLPADVALIANLPTGSGKSLLAQMPPLLEGAGHVSLVIVPTVALAIDQARRMAELLQRLDGSWQPTPLAYHGGLKREERAKVHRAIRDGTQRALFTSPESATGVLRDSLEFAAKAGRLTHVIVDEAHLVATWGQGFRPEFQLLPALVRHLRDLSRGAGRSIRLVLASGTLSPPTVSTLQKLFGPASNTQVVSAVHLRPEPRYAIHHCAHETERRQLVVEVLKRAPRPFILYVTRPDIASEFEDLLRDNGFGRIERFTGDTGPSEREYLLKEWAHNRIDGMVATSAFGLGVDKADVRTIVHATLPESLDRFYQEVGRSGRDGRASASLLLFTNADIKAATEMAGNSLISNDLAFERWENMIAHPVSQDLERSLVWVDLRRKRAEISVDSPTNRDWNLRTLNLMTSAGLLELEGLRSKPPEVLEDLADVETVAEPLYAAVGIRDLRHRQRTHFDTRMDAARKVSFRASDLGVSTMVRVARGQEEISKALSKLYTLNQTNAFAPVSSCCGGCAEHWPVRADSTYYSPPQVYRIDRFDPRPVSRRPFNIDGIGGGRTHLLTHRHAHARAPGYVALVSALISQLNPHTVIAAKAGDWFDVAMERVHALNMATFVDILDERRASSLDGGQGEVRIVMWPSRPITLKERDALLHSPSALTVLLIPADLSDPSRPDRAWAGVMPHIREAQVLEEFNR</sequence>
<dbReference type="InterPro" id="IPR001650">
    <property type="entry name" value="Helicase_C-like"/>
</dbReference>
<evidence type="ECO:0000256" key="3">
    <source>
        <dbReference type="ARBA" id="ARBA00022840"/>
    </source>
</evidence>
<keyword evidence="11" id="KW-1185">Reference proteome</keyword>
<dbReference type="PROSITE" id="PS51192">
    <property type="entry name" value="HELICASE_ATP_BIND_1"/>
    <property type="match status" value="1"/>
</dbReference>
<name>A0ABU8XM01_9BURK</name>
<dbReference type="InterPro" id="IPR027417">
    <property type="entry name" value="P-loop_NTPase"/>
</dbReference>
<gene>
    <name evidence="10" type="primary">dpdF</name>
    <name evidence="10" type="ORF">WKW79_36440</name>
</gene>
<feature type="domain" description="Helicase ATP-binding" evidence="8">
    <location>
        <begin position="154"/>
        <end position="343"/>
    </location>
</feature>
<dbReference type="PROSITE" id="PS51194">
    <property type="entry name" value="HELICASE_CTER"/>
    <property type="match status" value="1"/>
</dbReference>
<keyword evidence="3" id="KW-0067">ATP-binding</keyword>
<dbReference type="SMART" id="SM00490">
    <property type="entry name" value="HELICc"/>
    <property type="match status" value="1"/>
</dbReference>
<dbReference type="PANTHER" id="PTHR13710">
    <property type="entry name" value="DNA HELICASE RECQ FAMILY MEMBER"/>
    <property type="match status" value="1"/>
</dbReference>
<protein>
    <recommendedName>
        <fullName evidence="7">DNA 3'-5' helicase</fullName>
        <ecNumber evidence="7">5.6.2.4</ecNumber>
    </recommendedName>
</protein>
<dbReference type="Proteomes" id="UP001367030">
    <property type="component" value="Unassembled WGS sequence"/>
</dbReference>
<dbReference type="NCBIfam" id="NF041063">
    <property type="entry name" value="DpdF"/>
    <property type="match status" value="1"/>
</dbReference>
<dbReference type="EC" id="5.6.2.4" evidence="7"/>
<dbReference type="InterPro" id="IPR011545">
    <property type="entry name" value="DEAD/DEAH_box_helicase_dom"/>
</dbReference>
<dbReference type="SUPFAM" id="SSF52540">
    <property type="entry name" value="P-loop containing nucleoside triphosphate hydrolases"/>
    <property type="match status" value="1"/>
</dbReference>
<accession>A0ABU8XM01</accession>
<evidence type="ECO:0000259" key="8">
    <source>
        <dbReference type="PROSITE" id="PS51192"/>
    </source>
</evidence>
<comment type="catalytic activity">
    <reaction evidence="6">
        <text>Couples ATP hydrolysis with the unwinding of duplex DNA by translocating in the 3'-5' direction.</text>
        <dbReference type="EC" id="5.6.2.4"/>
    </reaction>
</comment>
<proteinExistence type="inferred from homology"/>
<evidence type="ECO:0000256" key="1">
    <source>
        <dbReference type="ARBA" id="ARBA00005446"/>
    </source>
</evidence>
<reference evidence="10 11" key="1">
    <citation type="submission" date="2024-03" db="EMBL/GenBank/DDBJ databases">
        <title>Novel species of the genus Variovorax.</title>
        <authorList>
            <person name="Liu Q."/>
            <person name="Xin Y.-H."/>
        </authorList>
    </citation>
    <scope>NUCLEOTIDE SEQUENCE [LARGE SCALE GENOMIC DNA]</scope>
    <source>
        <strain evidence="10 11">KACC 18901</strain>
    </source>
</reference>
<dbReference type="RefSeq" id="WP_340340104.1">
    <property type="nucleotide sequence ID" value="NZ_JBBKZS010000058.1"/>
</dbReference>
<dbReference type="SMART" id="SM00487">
    <property type="entry name" value="DEXDc"/>
    <property type="match status" value="1"/>
</dbReference>